<dbReference type="Gene3D" id="3.40.50.410">
    <property type="entry name" value="von Willebrand factor, type A domain"/>
    <property type="match status" value="1"/>
</dbReference>
<feature type="domain" description="VWFA" evidence="1">
    <location>
        <begin position="308"/>
        <end position="476"/>
    </location>
</feature>
<name>A0A1G6GAQ0_BACOV</name>
<protein>
    <submittedName>
        <fullName evidence="2">von Willebrand factor type A domain-containing protein</fullName>
    </submittedName>
</protein>
<dbReference type="Proteomes" id="UP000181870">
    <property type="component" value="Unassembled WGS sequence"/>
</dbReference>
<dbReference type="Pfam" id="PF13519">
    <property type="entry name" value="VWA_2"/>
    <property type="match status" value="1"/>
</dbReference>
<evidence type="ECO:0000313" key="3">
    <source>
        <dbReference type="EMBL" id="SDI58314.1"/>
    </source>
</evidence>
<dbReference type="InterPro" id="IPR036465">
    <property type="entry name" value="vWFA_dom_sf"/>
</dbReference>
<dbReference type="EMBL" id="FNDO01000056">
    <property type="protein sequence ID" value="SDI58314.1"/>
    <property type="molecule type" value="Genomic_DNA"/>
</dbReference>
<dbReference type="InterPro" id="IPR002035">
    <property type="entry name" value="VWF_A"/>
</dbReference>
<proteinExistence type="predicted"/>
<dbReference type="PANTHER" id="PTHR36846:SF1">
    <property type="entry name" value="PROTEIN VIAA"/>
    <property type="match status" value="1"/>
</dbReference>
<reference evidence="4 5" key="1">
    <citation type="submission" date="2016-10" db="EMBL/GenBank/DDBJ databases">
        <authorList>
            <person name="de Groot N.N."/>
        </authorList>
    </citation>
    <scope>NUCLEOTIDE SEQUENCE [LARGE SCALE GENOMIC DNA]</scope>
    <source>
        <strain evidence="2 5">NLAE-zl-C500</strain>
        <strain evidence="3 4">NLAE-zl-C57</strain>
    </source>
</reference>
<dbReference type="SMART" id="SM00327">
    <property type="entry name" value="VWA"/>
    <property type="match status" value="1"/>
</dbReference>
<sequence length="477" mass="56031">MPMNKRTESIRLKHLQDIYYEKLQGIAYDVYDEQLHNQIIRPEELDADIHLYFRHTQPSLQDFYSRYASQWEYFHEMNEASDAKFLQFLKNSAYPFSMKYHLVDLNVKYYLQRFDVISPRSKEWKALRTLFFDKWHTLLSNNEFNYQMEHIEQLCEDFYRIQLSLAKNLPVRGGSRLVWLLRNHKQIAEQILEYEETIKRNPVIRELVEILGKKHQSSRKRFKMTAGIHREQIISHATRSDIAGICEGNDLNSLLPLEYCYLAEKSLQPVFFERFIEKRLQVIDYQSHEKQTINDKKTTGNEVSEEAEGPFIVCLDTSGSMAGERERIAKSTLLAIAELTEVQHRKCYVILFSDDIECIEITDLGSSFDRLVDFLSQSFHGGTDMEPVITHALRKISEEGYMEADIITVSDFEMRPVDKLLSRSIEHAKAKQTKMYAISLGGKSAETSYLKLCDKYWEYSVQNAENLNKNRIEESNI</sequence>
<evidence type="ECO:0000313" key="2">
    <source>
        <dbReference type="EMBL" id="SDB79051.1"/>
    </source>
</evidence>
<dbReference type="SUPFAM" id="SSF53300">
    <property type="entry name" value="vWA-like"/>
    <property type="match status" value="1"/>
</dbReference>
<gene>
    <name evidence="2" type="ORF">SAMN05192581_105918</name>
    <name evidence="3" type="ORF">SAMN05192582_105612</name>
</gene>
<dbReference type="PANTHER" id="PTHR36846">
    <property type="entry name" value="PROTEIN VIAA"/>
    <property type="match status" value="1"/>
</dbReference>
<dbReference type="Proteomes" id="UP000183670">
    <property type="component" value="Unassembled WGS sequence"/>
</dbReference>
<evidence type="ECO:0000259" key="1">
    <source>
        <dbReference type="SMART" id="SM00327"/>
    </source>
</evidence>
<evidence type="ECO:0000313" key="4">
    <source>
        <dbReference type="Proteomes" id="UP000181870"/>
    </source>
</evidence>
<dbReference type="AlphaFoldDB" id="A0A1G6GAQ0"/>
<dbReference type="EMBL" id="FMYE01000059">
    <property type="protein sequence ID" value="SDB79051.1"/>
    <property type="molecule type" value="Genomic_DNA"/>
</dbReference>
<dbReference type="GO" id="GO:0005829">
    <property type="term" value="C:cytosol"/>
    <property type="evidence" value="ECO:0007669"/>
    <property type="project" value="TreeGrafter"/>
</dbReference>
<organism evidence="2 5">
    <name type="scientific">Bacteroides ovatus</name>
    <dbReference type="NCBI Taxonomy" id="28116"/>
    <lineage>
        <taxon>Bacteria</taxon>
        <taxon>Pseudomonadati</taxon>
        <taxon>Bacteroidota</taxon>
        <taxon>Bacteroidia</taxon>
        <taxon>Bacteroidales</taxon>
        <taxon>Bacteroidaceae</taxon>
        <taxon>Bacteroides</taxon>
    </lineage>
</organism>
<accession>A0A1G6GAQ0</accession>
<evidence type="ECO:0000313" key="5">
    <source>
        <dbReference type="Proteomes" id="UP000183670"/>
    </source>
</evidence>